<accession>A0A6J2T528</accession>
<dbReference type="AlphaFoldDB" id="A0A6J2T528"/>
<dbReference type="Proteomes" id="UP000504634">
    <property type="component" value="Unplaced"/>
</dbReference>
<proteinExistence type="predicted"/>
<sequence>MLNHEDPFMHVYSLVVFNMLCEQTERNTLVEIYYLSAPETRNWRKLLALGDTLEQQLKRKLLWVWPTAADLLAFNKLLRLHNIQNILSVGCGSGLLEWLLAAAATEDENPIAFYGLEIDRNWWNSKYALRSFIPLNFVEDAPDGKLDSDFLRHSCCGSQPSALLFCYFNNRQAFLEYLCVYKGKWLIIIGPKPSQGIHTDPDAMHPNFPVDEHWVLHDCLHWTELNIVTFYEKID</sequence>
<evidence type="ECO:0000313" key="1">
    <source>
        <dbReference type="Proteomes" id="UP000504634"/>
    </source>
</evidence>
<dbReference type="OrthoDB" id="6375980at2759"/>
<reference evidence="2" key="1">
    <citation type="submission" date="2025-08" db="UniProtKB">
        <authorList>
            <consortium name="RefSeq"/>
        </authorList>
    </citation>
    <scope>IDENTIFICATION</scope>
    <source>
        <strain evidence="2">11010-0011.00</strain>
        <tissue evidence="2">Whole body</tissue>
    </source>
</reference>
<dbReference type="RefSeq" id="XP_030371129.1">
    <property type="nucleotide sequence ID" value="XM_030515269.1"/>
</dbReference>
<protein>
    <submittedName>
        <fullName evidence="2">Uncharacterized protein LOC115621579</fullName>
    </submittedName>
</protein>
<organism evidence="1 2">
    <name type="scientific">Drosophila lebanonensis</name>
    <name type="common">Fruit fly</name>
    <name type="synonym">Scaptodrosophila lebanonensis</name>
    <dbReference type="NCBI Taxonomy" id="7225"/>
    <lineage>
        <taxon>Eukaryota</taxon>
        <taxon>Metazoa</taxon>
        <taxon>Ecdysozoa</taxon>
        <taxon>Arthropoda</taxon>
        <taxon>Hexapoda</taxon>
        <taxon>Insecta</taxon>
        <taxon>Pterygota</taxon>
        <taxon>Neoptera</taxon>
        <taxon>Endopterygota</taxon>
        <taxon>Diptera</taxon>
        <taxon>Brachycera</taxon>
        <taxon>Muscomorpha</taxon>
        <taxon>Ephydroidea</taxon>
        <taxon>Drosophilidae</taxon>
        <taxon>Scaptodrosophila</taxon>
    </lineage>
</organism>
<evidence type="ECO:0000313" key="2">
    <source>
        <dbReference type="RefSeq" id="XP_030371129.1"/>
    </source>
</evidence>
<gene>
    <name evidence="2" type="primary">LOC115621579</name>
</gene>
<dbReference type="GeneID" id="115621579"/>
<keyword evidence="1" id="KW-1185">Reference proteome</keyword>
<name>A0A6J2T528_DROLE</name>